<dbReference type="Proteomes" id="UP001153404">
    <property type="component" value="Unassembled WGS sequence"/>
</dbReference>
<protein>
    <submittedName>
        <fullName evidence="2">Uncharacterized protein</fullName>
    </submittedName>
</protein>
<evidence type="ECO:0000313" key="3">
    <source>
        <dbReference type="Proteomes" id="UP001153404"/>
    </source>
</evidence>
<keyword evidence="3" id="KW-1185">Reference proteome</keyword>
<proteinExistence type="predicted"/>
<evidence type="ECO:0000313" key="2">
    <source>
        <dbReference type="EMBL" id="MDG0809760.1"/>
    </source>
</evidence>
<feature type="region of interest" description="Disordered" evidence="1">
    <location>
        <begin position="138"/>
        <end position="171"/>
    </location>
</feature>
<comment type="caution">
    <text evidence="2">The sequence shown here is derived from an EMBL/GenBank/DDBJ whole genome shotgun (WGS) entry which is preliminary data.</text>
</comment>
<sequence>MKKLLFALIALVVLIAVGSVILYQLIKPAERLDLSYEKVDLEKKAVEMLKRVSTQLALSEADVNNLAKESIAQNPMYTPDARITGARFRLLDGDRLAADVNLKIRERIPVGLTIVYRLKWASPNLIAEVEGGFAPGREAARRPVRGRRHPAGRRAAQGRQDQGHIVGRERT</sequence>
<name>A0A9X4KRV4_9BACL</name>
<evidence type="ECO:0000256" key="1">
    <source>
        <dbReference type="SAM" id="MobiDB-lite"/>
    </source>
</evidence>
<reference evidence="2" key="1">
    <citation type="submission" date="2022-10" db="EMBL/GenBank/DDBJ databases">
        <title>Comparative genomic analysis of Cohnella hashimotonis sp. nov., isolated from the International Space Station.</title>
        <authorList>
            <person name="Simpson A."/>
            <person name="Venkateswaran K."/>
        </authorList>
    </citation>
    <scope>NUCLEOTIDE SEQUENCE</scope>
    <source>
        <strain evidence="2">DSM 28161</strain>
    </source>
</reference>
<gene>
    <name evidence="2" type="ORF">OMP40_10735</name>
</gene>
<dbReference type="AlphaFoldDB" id="A0A9X4KRV4"/>
<dbReference type="EMBL" id="JAPDIA010000003">
    <property type="protein sequence ID" value="MDG0809760.1"/>
    <property type="molecule type" value="Genomic_DNA"/>
</dbReference>
<accession>A0A9X4KRV4</accession>
<feature type="compositionally biased region" description="Basic residues" evidence="1">
    <location>
        <begin position="142"/>
        <end position="152"/>
    </location>
</feature>
<dbReference type="RefSeq" id="WP_277531232.1">
    <property type="nucleotide sequence ID" value="NZ_JAPDIA010000003.1"/>
</dbReference>
<organism evidence="2 3">
    <name type="scientific">Cohnella rhizosphaerae</name>
    <dbReference type="NCBI Taxonomy" id="1457232"/>
    <lineage>
        <taxon>Bacteria</taxon>
        <taxon>Bacillati</taxon>
        <taxon>Bacillota</taxon>
        <taxon>Bacilli</taxon>
        <taxon>Bacillales</taxon>
        <taxon>Paenibacillaceae</taxon>
        <taxon>Cohnella</taxon>
    </lineage>
</organism>